<evidence type="ECO:0000313" key="2">
    <source>
        <dbReference type="EMBL" id="MFB9095449.1"/>
    </source>
</evidence>
<keyword evidence="1" id="KW-0732">Signal</keyword>
<proteinExistence type="predicted"/>
<feature type="chain" id="PRO_5045887072" description="DUF4468 domain-containing protein" evidence="1">
    <location>
        <begin position="19"/>
        <end position="205"/>
    </location>
</feature>
<comment type="caution">
    <text evidence="2">The sequence shown here is derived from an EMBL/GenBank/DDBJ whole genome shotgun (WGS) entry which is preliminary data.</text>
</comment>
<evidence type="ECO:0000313" key="3">
    <source>
        <dbReference type="Proteomes" id="UP001589607"/>
    </source>
</evidence>
<dbReference type="RefSeq" id="WP_236457013.1">
    <property type="nucleotide sequence ID" value="NZ_CBCSGE010000010.1"/>
</dbReference>
<dbReference type="EMBL" id="JBHMEY010000006">
    <property type="protein sequence ID" value="MFB9095449.1"/>
    <property type="molecule type" value="Genomic_DNA"/>
</dbReference>
<gene>
    <name evidence="2" type="ORF">ACFFVF_02885</name>
</gene>
<reference evidence="2 3" key="1">
    <citation type="submission" date="2024-09" db="EMBL/GenBank/DDBJ databases">
        <authorList>
            <person name="Sun Q."/>
            <person name="Mori K."/>
        </authorList>
    </citation>
    <scope>NUCLEOTIDE SEQUENCE [LARGE SCALE GENOMIC DNA]</scope>
    <source>
        <strain evidence="2 3">CECT 7955</strain>
    </source>
</reference>
<name>A0ABV5GJ88_9FLAO</name>
<keyword evidence="3" id="KW-1185">Reference proteome</keyword>
<accession>A0ABV5GJ88</accession>
<dbReference type="Proteomes" id="UP001589607">
    <property type="component" value="Unassembled WGS sequence"/>
</dbReference>
<feature type="signal peptide" evidence="1">
    <location>
        <begin position="1"/>
        <end position="18"/>
    </location>
</feature>
<sequence>MKKTYLIAFLLISTIVFSQNISEINSDIKLADSLNYKTEIRIYQNLGITNYSSLLRMYKDEKDWIVEFYEHYAKVEGITELKIEKQTLKSKNDMQFVLLNLIRSNILNLPSLEEIRWKLIKRGNVKLKKTKERGEIIEEYDLENNKMLIMDGEGFKIQVNCWNKKNEFEFSNPDSYLKEFPEVDELIFMSEILNIVRDEFGIWKE</sequence>
<protein>
    <recommendedName>
        <fullName evidence="4">DUF4468 domain-containing protein</fullName>
    </recommendedName>
</protein>
<organism evidence="2 3">
    <name type="scientific">Flavobacterium jumunjinense</name>
    <dbReference type="NCBI Taxonomy" id="998845"/>
    <lineage>
        <taxon>Bacteria</taxon>
        <taxon>Pseudomonadati</taxon>
        <taxon>Bacteroidota</taxon>
        <taxon>Flavobacteriia</taxon>
        <taxon>Flavobacteriales</taxon>
        <taxon>Flavobacteriaceae</taxon>
        <taxon>Flavobacterium</taxon>
    </lineage>
</organism>
<evidence type="ECO:0008006" key="4">
    <source>
        <dbReference type="Google" id="ProtNLM"/>
    </source>
</evidence>
<evidence type="ECO:0000256" key="1">
    <source>
        <dbReference type="SAM" id="SignalP"/>
    </source>
</evidence>